<feature type="region of interest" description="Disordered" evidence="10">
    <location>
        <begin position="370"/>
        <end position="399"/>
    </location>
</feature>
<dbReference type="InterPro" id="IPR037056">
    <property type="entry name" value="RNase_H1_N_sf"/>
</dbReference>
<dbReference type="EMBL" id="JAPWDV010000002">
    <property type="protein sequence ID" value="KAJ6219752.1"/>
    <property type="molecule type" value="Genomic_DNA"/>
</dbReference>
<comment type="caution">
    <text evidence="13">The sequence shown here is derived from an EMBL/GenBank/DDBJ whole genome shotgun (WGS) entry which is preliminary data.</text>
</comment>
<evidence type="ECO:0000256" key="3">
    <source>
        <dbReference type="ARBA" id="ARBA00012180"/>
    </source>
</evidence>
<dbReference type="Pfam" id="PF01693">
    <property type="entry name" value="Cauli_VI"/>
    <property type="match status" value="1"/>
</dbReference>
<keyword evidence="9" id="KW-0560">Oxidoreductase</keyword>
<dbReference type="InterPro" id="IPR020904">
    <property type="entry name" value="Sc_DH/Rdtase_CS"/>
</dbReference>
<feature type="region of interest" description="Disordered" evidence="10">
    <location>
        <begin position="51"/>
        <end position="98"/>
    </location>
</feature>
<dbReference type="InterPro" id="IPR011320">
    <property type="entry name" value="RNase_H1_N"/>
</dbReference>
<dbReference type="Proteomes" id="UP001142055">
    <property type="component" value="Chromosome 2"/>
</dbReference>
<dbReference type="InterPro" id="IPR002347">
    <property type="entry name" value="SDR_fam"/>
</dbReference>
<evidence type="ECO:0000259" key="11">
    <source>
        <dbReference type="Pfam" id="PF00782"/>
    </source>
</evidence>
<evidence type="ECO:0000313" key="14">
    <source>
        <dbReference type="Proteomes" id="UP001142055"/>
    </source>
</evidence>
<keyword evidence="14" id="KW-1185">Reference proteome</keyword>
<keyword evidence="8" id="KW-0460">Magnesium</keyword>
<dbReference type="Pfam" id="PF00782">
    <property type="entry name" value="DSPc"/>
    <property type="match status" value="1"/>
</dbReference>
<dbReference type="Gene3D" id="3.30.420.10">
    <property type="entry name" value="Ribonuclease H-like superfamily/Ribonuclease H"/>
    <property type="match status" value="1"/>
</dbReference>
<dbReference type="PANTHER" id="PTHR43975:SF2">
    <property type="entry name" value="EG:BACR7A4.14 PROTEIN-RELATED"/>
    <property type="match status" value="1"/>
</dbReference>
<dbReference type="SUPFAM" id="SSF52799">
    <property type="entry name" value="(Phosphotyrosine protein) phosphatases II"/>
    <property type="match status" value="1"/>
</dbReference>
<reference evidence="13" key="1">
    <citation type="submission" date="2022-12" db="EMBL/GenBank/DDBJ databases">
        <title>Genome assemblies of Blomia tropicalis.</title>
        <authorList>
            <person name="Cui Y."/>
        </authorList>
    </citation>
    <scope>NUCLEOTIDE SEQUENCE</scope>
    <source>
        <tissue evidence="13">Adult mites</tissue>
    </source>
</reference>
<feature type="compositionally biased region" description="Low complexity" evidence="10">
    <location>
        <begin position="386"/>
        <end position="396"/>
    </location>
</feature>
<keyword evidence="7" id="KW-0378">Hydrolase</keyword>
<dbReference type="SUPFAM" id="SSF51735">
    <property type="entry name" value="NAD(P)-binding Rossmann-fold domains"/>
    <property type="match status" value="1"/>
</dbReference>
<dbReference type="InterPro" id="IPR036291">
    <property type="entry name" value="NAD(P)-bd_dom_sf"/>
</dbReference>
<dbReference type="Gene3D" id="3.40.970.10">
    <property type="entry name" value="Ribonuclease H1, N-terminal domain"/>
    <property type="match status" value="1"/>
</dbReference>
<dbReference type="Gene3D" id="3.40.50.720">
    <property type="entry name" value="NAD(P)-binding Rossmann-like Domain"/>
    <property type="match status" value="1"/>
</dbReference>
<dbReference type="PRINTS" id="PR00081">
    <property type="entry name" value="GDHRDH"/>
</dbReference>
<evidence type="ECO:0000256" key="1">
    <source>
        <dbReference type="ARBA" id="ARBA00001946"/>
    </source>
</evidence>
<keyword evidence="6" id="KW-0255">Endonuclease</keyword>
<evidence type="ECO:0000256" key="2">
    <source>
        <dbReference type="ARBA" id="ARBA00005300"/>
    </source>
</evidence>
<evidence type="ECO:0000313" key="13">
    <source>
        <dbReference type="EMBL" id="KAJ6219752.1"/>
    </source>
</evidence>
<dbReference type="FunFam" id="3.40.970.10:FF:000001">
    <property type="entry name" value="Ribonuclease H1"/>
    <property type="match status" value="1"/>
</dbReference>
<evidence type="ECO:0000256" key="6">
    <source>
        <dbReference type="ARBA" id="ARBA00022759"/>
    </source>
</evidence>
<dbReference type="GO" id="GO:0004523">
    <property type="term" value="F:RNA-DNA hybrid ribonuclease activity"/>
    <property type="evidence" value="ECO:0007669"/>
    <property type="project" value="UniProtKB-EC"/>
</dbReference>
<evidence type="ECO:0000256" key="7">
    <source>
        <dbReference type="ARBA" id="ARBA00022801"/>
    </source>
</evidence>
<dbReference type="GO" id="GO:0016491">
    <property type="term" value="F:oxidoreductase activity"/>
    <property type="evidence" value="ECO:0007669"/>
    <property type="project" value="UniProtKB-KW"/>
</dbReference>
<dbReference type="PANTHER" id="PTHR43975">
    <property type="entry name" value="ZGC:101858"/>
    <property type="match status" value="1"/>
</dbReference>
<protein>
    <recommendedName>
        <fullName evidence="3">ribonuclease H</fullName>
        <ecNumber evidence="3">3.1.26.4</ecNumber>
    </recommendedName>
</protein>
<comment type="cofactor">
    <cofactor evidence="1">
        <name>Mg(2+)</name>
        <dbReference type="ChEBI" id="CHEBI:18420"/>
    </cofactor>
</comment>
<dbReference type="AlphaFoldDB" id="A0A9Q0M8P0"/>
<evidence type="ECO:0000256" key="9">
    <source>
        <dbReference type="ARBA" id="ARBA00023002"/>
    </source>
</evidence>
<dbReference type="GO" id="GO:0046872">
    <property type="term" value="F:metal ion binding"/>
    <property type="evidence" value="ECO:0007669"/>
    <property type="project" value="UniProtKB-KW"/>
</dbReference>
<name>A0A9Q0M8P0_BLOTA</name>
<dbReference type="PRINTS" id="PR00080">
    <property type="entry name" value="SDRFAMILY"/>
</dbReference>
<evidence type="ECO:0000256" key="8">
    <source>
        <dbReference type="ARBA" id="ARBA00022842"/>
    </source>
</evidence>
<keyword evidence="4" id="KW-0540">Nuclease</keyword>
<dbReference type="InterPro" id="IPR029021">
    <property type="entry name" value="Prot-tyrosine_phosphatase-like"/>
</dbReference>
<dbReference type="Gene3D" id="3.90.190.10">
    <property type="entry name" value="Protein tyrosine phosphatase superfamily"/>
    <property type="match status" value="1"/>
</dbReference>
<evidence type="ECO:0000256" key="5">
    <source>
        <dbReference type="ARBA" id="ARBA00022723"/>
    </source>
</evidence>
<accession>A0A9Q0M8P0</accession>
<comment type="similarity">
    <text evidence="2">Belongs to the RNase H family.</text>
</comment>
<evidence type="ECO:0000259" key="12">
    <source>
        <dbReference type="Pfam" id="PF01693"/>
    </source>
</evidence>
<feature type="domain" description="Ribonuclease H1 N-terminal" evidence="12">
    <location>
        <begin position="3"/>
        <end position="45"/>
    </location>
</feature>
<dbReference type="InterPro" id="IPR000340">
    <property type="entry name" value="Dual-sp_phosphatase_cat-dom"/>
</dbReference>
<dbReference type="FunFam" id="3.40.50.720:FF:000084">
    <property type="entry name" value="Short-chain dehydrogenase reductase"/>
    <property type="match status" value="1"/>
</dbReference>
<evidence type="ECO:0000256" key="10">
    <source>
        <dbReference type="SAM" id="MobiDB-lite"/>
    </source>
</evidence>
<dbReference type="GO" id="GO:0003676">
    <property type="term" value="F:nucleic acid binding"/>
    <property type="evidence" value="ECO:0007669"/>
    <property type="project" value="InterPro"/>
</dbReference>
<organism evidence="13 14">
    <name type="scientific">Blomia tropicalis</name>
    <name type="common">Mite</name>
    <dbReference type="NCBI Taxonomy" id="40697"/>
    <lineage>
        <taxon>Eukaryota</taxon>
        <taxon>Metazoa</taxon>
        <taxon>Ecdysozoa</taxon>
        <taxon>Arthropoda</taxon>
        <taxon>Chelicerata</taxon>
        <taxon>Arachnida</taxon>
        <taxon>Acari</taxon>
        <taxon>Acariformes</taxon>
        <taxon>Sarcoptiformes</taxon>
        <taxon>Astigmata</taxon>
        <taxon>Glycyphagoidea</taxon>
        <taxon>Echimyopodidae</taxon>
        <taxon>Blomia</taxon>
    </lineage>
</organism>
<dbReference type="EC" id="3.1.26.4" evidence="3"/>
<gene>
    <name evidence="13" type="ORF">RDWZM_005564</name>
</gene>
<dbReference type="OMA" id="WGENDEF"/>
<dbReference type="PROSITE" id="PS00061">
    <property type="entry name" value="ADH_SHORT"/>
    <property type="match status" value="1"/>
</dbReference>
<evidence type="ECO:0000256" key="4">
    <source>
        <dbReference type="ARBA" id="ARBA00022722"/>
    </source>
</evidence>
<dbReference type="InterPro" id="IPR009027">
    <property type="entry name" value="Ribosomal_bL9/RNase_H1_N"/>
</dbReference>
<proteinExistence type="inferred from homology"/>
<dbReference type="SUPFAM" id="SSF55658">
    <property type="entry name" value="L9 N-domain-like"/>
    <property type="match status" value="1"/>
</dbReference>
<dbReference type="InterPro" id="IPR036397">
    <property type="entry name" value="RNaseH_sf"/>
</dbReference>
<sequence length="643" mass="70763">MSFYAVANGRNCGIFNTWNECNAQVEGFSNARFKKFKTKQEAEQFCIENAPKTSSSNTQGNKTSLNSCQKGSSKTNFQSNKPKTTKFVNNSSKFSHYKPGNSNSTDAIVYTDGACIENGKRGARAGIGIYWGENDEFNVSQPLKERPQNDRYIRPFTISTAANVKVPTNSRLYQDQNLSHTAKGHNKVTKEHVSLAKLPSFMESNYDSEMLQRSSGDPVNSQTTKIIQNLYVTSLGGLKSKQLLNYKVNLLLNATIDLPNVDVPNAETIRVPISEKEPDTLTIYINDVADKIHENYLKNGQTVIYCLDGNRNSMALSLGYLLKYTDLQLSEALTHLQYSRKGFEMMKGNLGPFKKPVELFAKKVKKNEGLGSNDRSVSNEERSNSKQKSTSNSSSSGIGEATAKRFAEYGANVVVTGRKAENVTRIANECRNLSPYKIVPLEIVGDVTNELFAKRLIDDTISRFGRLDILVNNAGFAQVTSILDPTSLTNFDRVNSLDVRSVINLTLLAVPYLSKTKGNIVNISSLCGIKPLPGFYAYCMAKAAIDMFTKCISLELGPMGIRVNAINPGGVKTNFFSATGMTNEQVVEQEDILRRSSPIGLIGDPYDIADLTIFLSSNDSKFMTGSCVLSDGGTLNSTLHVLK</sequence>
<keyword evidence="5" id="KW-0479">Metal-binding</keyword>
<feature type="domain" description="Dual specificity phosphatase catalytic" evidence="11">
    <location>
        <begin position="231"/>
        <end position="343"/>
    </location>
</feature>
<dbReference type="Pfam" id="PF13561">
    <property type="entry name" value="adh_short_C2"/>
    <property type="match status" value="1"/>
</dbReference>